<dbReference type="GO" id="GO:0015658">
    <property type="term" value="F:branched-chain amino acid transmembrane transporter activity"/>
    <property type="evidence" value="ECO:0007669"/>
    <property type="project" value="InterPro"/>
</dbReference>
<feature type="transmembrane region" description="Helical" evidence="7">
    <location>
        <begin position="503"/>
        <end position="520"/>
    </location>
</feature>
<dbReference type="PANTHER" id="PTHR30482">
    <property type="entry name" value="HIGH-AFFINITY BRANCHED-CHAIN AMINO ACID TRANSPORT SYSTEM PERMEASE"/>
    <property type="match status" value="1"/>
</dbReference>
<feature type="transmembrane region" description="Helical" evidence="7">
    <location>
        <begin position="275"/>
        <end position="293"/>
    </location>
</feature>
<feature type="region of interest" description="Disordered" evidence="6">
    <location>
        <begin position="672"/>
        <end position="722"/>
    </location>
</feature>
<reference evidence="8" key="1">
    <citation type="submission" date="2020-05" db="EMBL/GenBank/DDBJ databases">
        <authorList>
            <person name="Chiriac C."/>
            <person name="Salcher M."/>
            <person name="Ghai R."/>
            <person name="Kavagutti S V."/>
        </authorList>
    </citation>
    <scope>NUCLEOTIDE SEQUENCE</scope>
</reference>
<dbReference type="InterPro" id="IPR001851">
    <property type="entry name" value="ABC_transp_permease"/>
</dbReference>
<evidence type="ECO:0000256" key="6">
    <source>
        <dbReference type="SAM" id="MobiDB-lite"/>
    </source>
</evidence>
<dbReference type="CDD" id="cd06582">
    <property type="entry name" value="TM_PBP1_LivH_like"/>
    <property type="match status" value="1"/>
</dbReference>
<feature type="transmembrane region" description="Helical" evidence="7">
    <location>
        <begin position="378"/>
        <end position="398"/>
    </location>
</feature>
<evidence type="ECO:0000313" key="8">
    <source>
        <dbReference type="EMBL" id="CAB4558914.1"/>
    </source>
</evidence>
<feature type="transmembrane region" description="Helical" evidence="7">
    <location>
        <begin position="355"/>
        <end position="372"/>
    </location>
</feature>
<feature type="transmembrane region" description="Helical" evidence="7">
    <location>
        <begin position="554"/>
        <end position="577"/>
    </location>
</feature>
<feature type="transmembrane region" description="Helical" evidence="7">
    <location>
        <begin position="126"/>
        <end position="148"/>
    </location>
</feature>
<feature type="transmembrane region" description="Helical" evidence="7">
    <location>
        <begin position="15"/>
        <end position="32"/>
    </location>
</feature>
<dbReference type="InterPro" id="IPR043428">
    <property type="entry name" value="LivM-like"/>
</dbReference>
<feature type="transmembrane region" description="Helical" evidence="7">
    <location>
        <begin position="589"/>
        <end position="611"/>
    </location>
</feature>
<accession>A0A6J6D6D1</accession>
<gene>
    <name evidence="8" type="ORF">UFOPK1358_02101</name>
</gene>
<dbReference type="AlphaFoldDB" id="A0A6J6D6D1"/>
<feature type="transmembrane region" description="Helical" evidence="7">
    <location>
        <begin position="299"/>
        <end position="315"/>
    </location>
</feature>
<feature type="transmembrane region" description="Helical" evidence="7">
    <location>
        <begin position="96"/>
        <end position="114"/>
    </location>
</feature>
<dbReference type="EMBL" id="CAEZSF010000325">
    <property type="protein sequence ID" value="CAB4558914.1"/>
    <property type="molecule type" value="Genomic_DNA"/>
</dbReference>
<feature type="transmembrane region" description="Helical" evidence="7">
    <location>
        <begin position="38"/>
        <end position="60"/>
    </location>
</feature>
<feature type="transmembrane region" description="Helical" evidence="7">
    <location>
        <begin position="618"/>
        <end position="640"/>
    </location>
</feature>
<feature type="compositionally biased region" description="Acidic residues" evidence="6">
    <location>
        <begin position="712"/>
        <end position="722"/>
    </location>
</feature>
<feature type="transmembrane region" description="Helical" evidence="7">
    <location>
        <begin position="177"/>
        <end position="194"/>
    </location>
</feature>
<dbReference type="CDD" id="cd06581">
    <property type="entry name" value="TM_PBP1_LivM_like"/>
    <property type="match status" value="1"/>
</dbReference>
<keyword evidence="5 7" id="KW-0472">Membrane</keyword>
<feature type="transmembrane region" description="Helical" evidence="7">
    <location>
        <begin position="72"/>
        <end position="90"/>
    </location>
</feature>
<keyword evidence="4 7" id="KW-1133">Transmembrane helix</keyword>
<evidence type="ECO:0000256" key="7">
    <source>
        <dbReference type="SAM" id="Phobius"/>
    </source>
</evidence>
<name>A0A6J6D6D1_9ZZZZ</name>
<dbReference type="GO" id="GO:0005886">
    <property type="term" value="C:plasma membrane"/>
    <property type="evidence" value="ECO:0007669"/>
    <property type="project" value="UniProtKB-SubCell"/>
</dbReference>
<feature type="transmembrane region" description="Helical" evidence="7">
    <location>
        <begin position="429"/>
        <end position="449"/>
    </location>
</feature>
<organism evidence="8">
    <name type="scientific">freshwater metagenome</name>
    <dbReference type="NCBI Taxonomy" id="449393"/>
    <lineage>
        <taxon>unclassified sequences</taxon>
        <taxon>metagenomes</taxon>
        <taxon>ecological metagenomes</taxon>
    </lineage>
</organism>
<proteinExistence type="predicted"/>
<feature type="transmembrane region" description="Helical" evidence="7">
    <location>
        <begin position="227"/>
        <end position="244"/>
    </location>
</feature>
<evidence type="ECO:0000256" key="2">
    <source>
        <dbReference type="ARBA" id="ARBA00022475"/>
    </source>
</evidence>
<keyword evidence="2" id="KW-1003">Cell membrane</keyword>
<protein>
    <submittedName>
        <fullName evidence="8">Unannotated protein</fullName>
    </submittedName>
</protein>
<evidence type="ECO:0000256" key="3">
    <source>
        <dbReference type="ARBA" id="ARBA00022692"/>
    </source>
</evidence>
<evidence type="ECO:0000256" key="5">
    <source>
        <dbReference type="ARBA" id="ARBA00023136"/>
    </source>
</evidence>
<sequence>MGWSAEKNKTAKNNLLLFLPAVGILLAQVLLFPMPSGAVLSGVILGLLGALGALGLALVWRANRVVNFAQGDLGGLPATFAVLLVTLAGLPWLLSITIGFASALLLGLIVDVLVIRRFFSSPRLQLTVATLGLAQVLAFCTLLLPKLWDAGPAVRTLPPPFEFSLSTGGVAFDGSDLLAVIVAPALLIAVALFLKLTDTGVAVRASAERSDRAATLGIPVRRLEAQIWVLATALAYVSMILSAGVNSLPFGVGLGLSVVLRALTALIVGRMTHLVAIAATAVALGVLETGVRWNTGDSYLMSPILAGLIIVSLLLQRRGSRRSDAEDVSSWDSLGEVRPIPAALARLREVRLGRLGLVAAATVLVLGLPLLLGTNGQFKAGVVVIFAMIGLSVVVLTGWAGQVSLGQMAFVGVGASVGAWATVEQGWEPLTSMLVAGVLGAVVAVLVGLPALRLRGLYLAVTTLAISVAASEWIFSNRAVDWIPEGRFDRPQLLYRLSLDSPLRLYYFALAVLVLMGIVLRRLRKTRTGRVLVALRDNESGAVAFGVNPIRVKLSAFAVSGCVASMAGVVLVIHQAAFRQQTYGAEESLLVFSATVVGGLGSLLGAVLGSVFQRGSQWLLPAPWSVLATGVGVLVVLLSAPDGLGGVVFRVRDRALAYVARKNSLSELNFNRESGIETPTDLEPDETVQPDATVGPDATVESDATTAPDAPVEPDADSEAVS</sequence>
<comment type="subcellular location">
    <subcellularLocation>
        <location evidence="1">Cell membrane</location>
        <topology evidence="1">Multi-pass membrane protein</topology>
    </subcellularLocation>
</comment>
<feature type="transmembrane region" description="Helical" evidence="7">
    <location>
        <begin position="456"/>
        <end position="475"/>
    </location>
</feature>
<dbReference type="Pfam" id="PF02653">
    <property type="entry name" value="BPD_transp_2"/>
    <property type="match status" value="2"/>
</dbReference>
<evidence type="ECO:0000256" key="1">
    <source>
        <dbReference type="ARBA" id="ARBA00004651"/>
    </source>
</evidence>
<evidence type="ECO:0000256" key="4">
    <source>
        <dbReference type="ARBA" id="ARBA00022989"/>
    </source>
</evidence>
<dbReference type="PANTHER" id="PTHR30482:SF10">
    <property type="entry name" value="HIGH-AFFINITY BRANCHED-CHAIN AMINO ACID TRANSPORT PROTEIN BRAE"/>
    <property type="match status" value="1"/>
</dbReference>
<keyword evidence="3 7" id="KW-0812">Transmembrane</keyword>